<dbReference type="Pfam" id="PF00234">
    <property type="entry name" value="Tryp_alpha_amyl"/>
    <property type="match status" value="1"/>
</dbReference>
<feature type="signal peptide" evidence="5">
    <location>
        <begin position="1"/>
        <end position="27"/>
    </location>
</feature>
<dbReference type="Gene3D" id="1.10.110.10">
    <property type="entry name" value="Plant lipid-transfer and hydrophobic proteins"/>
    <property type="match status" value="1"/>
</dbReference>
<accession>A0A6I9TX02</accession>
<protein>
    <recommendedName>
        <fullName evidence="4">Non-specific lipid-transfer protein</fullName>
    </recommendedName>
</protein>
<dbReference type="SMART" id="SM00499">
    <property type="entry name" value="AAI"/>
    <property type="match status" value="1"/>
</dbReference>
<feature type="domain" description="Bifunctional inhibitor/plant lipid transfer protein/seed storage helical" evidence="6">
    <location>
        <begin position="34"/>
        <end position="114"/>
    </location>
</feature>
<evidence type="ECO:0000259" key="6">
    <source>
        <dbReference type="SMART" id="SM00499"/>
    </source>
</evidence>
<dbReference type="InParanoid" id="A0A6I9TX02"/>
<keyword evidence="2 4" id="KW-0813">Transport</keyword>
<proteinExistence type="inferred from homology"/>
<name>A0A6I9TX02_SESIN</name>
<gene>
    <name evidence="8" type="primary">LOC105172107</name>
</gene>
<comment type="function">
    <text evidence="4">Plant non-specific lipid-transfer proteins transfer phospholipids as well as galactolipids across membranes. May play a role in wax or cutin deposition in the cell walls of expanding epidermal cells and certain secretory tissues.</text>
</comment>
<evidence type="ECO:0000256" key="4">
    <source>
        <dbReference type="RuleBase" id="RU000628"/>
    </source>
</evidence>
<organism evidence="7 8">
    <name type="scientific">Sesamum indicum</name>
    <name type="common">Oriental sesame</name>
    <name type="synonym">Sesamum orientale</name>
    <dbReference type="NCBI Taxonomy" id="4182"/>
    <lineage>
        <taxon>Eukaryota</taxon>
        <taxon>Viridiplantae</taxon>
        <taxon>Streptophyta</taxon>
        <taxon>Embryophyta</taxon>
        <taxon>Tracheophyta</taxon>
        <taxon>Spermatophyta</taxon>
        <taxon>Magnoliopsida</taxon>
        <taxon>eudicotyledons</taxon>
        <taxon>Gunneridae</taxon>
        <taxon>Pentapetalae</taxon>
        <taxon>asterids</taxon>
        <taxon>lamiids</taxon>
        <taxon>Lamiales</taxon>
        <taxon>Pedaliaceae</taxon>
        <taxon>Sesamum</taxon>
    </lineage>
</organism>
<dbReference type="PANTHER" id="PTHR33076">
    <property type="entry name" value="NON-SPECIFIC LIPID-TRANSFER PROTEIN 2-RELATED"/>
    <property type="match status" value="1"/>
</dbReference>
<dbReference type="InterPro" id="IPR016140">
    <property type="entry name" value="Bifunc_inhib/LTP/seed_store"/>
</dbReference>
<keyword evidence="3 4" id="KW-0446">Lipid-binding</keyword>
<evidence type="ECO:0000256" key="2">
    <source>
        <dbReference type="ARBA" id="ARBA00022448"/>
    </source>
</evidence>
<dbReference type="GeneID" id="105172107"/>
<dbReference type="KEGG" id="sind:105172107"/>
<comment type="similarity">
    <text evidence="1 4">Belongs to the plant LTP family.</text>
</comment>
<dbReference type="FunCoup" id="A0A6I9TX02">
    <property type="interactions" value="3"/>
</dbReference>
<dbReference type="CDD" id="cd01960">
    <property type="entry name" value="nsLTP1"/>
    <property type="match status" value="1"/>
</dbReference>
<keyword evidence="5" id="KW-0732">Signal</keyword>
<dbReference type="OrthoDB" id="1890443at2759"/>
<reference evidence="8" key="1">
    <citation type="submission" date="2025-08" db="UniProtKB">
        <authorList>
            <consortium name="RefSeq"/>
        </authorList>
    </citation>
    <scope>IDENTIFICATION</scope>
</reference>
<evidence type="ECO:0000256" key="1">
    <source>
        <dbReference type="ARBA" id="ARBA00009748"/>
    </source>
</evidence>
<evidence type="ECO:0000313" key="7">
    <source>
        <dbReference type="Proteomes" id="UP000504604"/>
    </source>
</evidence>
<dbReference type="SUPFAM" id="SSF47699">
    <property type="entry name" value="Bifunctional inhibitor/lipid-transfer protein/seed storage 2S albumin"/>
    <property type="match status" value="1"/>
</dbReference>
<dbReference type="AlphaFoldDB" id="A0A6I9TX02"/>
<dbReference type="Proteomes" id="UP000504604">
    <property type="component" value="Linkage group LG10"/>
</dbReference>
<dbReference type="PRINTS" id="PR00382">
    <property type="entry name" value="LIPIDTRNSFER"/>
</dbReference>
<evidence type="ECO:0000313" key="8">
    <source>
        <dbReference type="RefSeq" id="XP_011091746.1"/>
    </source>
</evidence>
<dbReference type="GO" id="GO:0006869">
    <property type="term" value="P:lipid transport"/>
    <property type="evidence" value="ECO:0007669"/>
    <property type="project" value="InterPro"/>
</dbReference>
<dbReference type="RefSeq" id="XP_011091746.1">
    <property type="nucleotide sequence ID" value="XM_011093444.1"/>
</dbReference>
<evidence type="ECO:0000256" key="3">
    <source>
        <dbReference type="ARBA" id="ARBA00023121"/>
    </source>
</evidence>
<dbReference type="GO" id="GO:0008289">
    <property type="term" value="F:lipid binding"/>
    <property type="evidence" value="ECO:0007669"/>
    <property type="project" value="UniProtKB-KW"/>
</dbReference>
<dbReference type="InterPro" id="IPR036312">
    <property type="entry name" value="Bifun_inhib/LTP/seed_sf"/>
</dbReference>
<sequence>MAGIIRPMCIVLIAAILAAAISPLGEATIGYYTVVTYLTTCRPYLTNKGSLGNCCNGVKGLYRIAKTTQDRQSVCGTLKYLVGSYKGIHLNKAAGLPRQCGVNIPYKISPSTDCSKYVHVLVT</sequence>
<keyword evidence="7" id="KW-1185">Reference proteome</keyword>
<feature type="chain" id="PRO_5026996335" description="Non-specific lipid-transfer protein" evidence="5">
    <location>
        <begin position="28"/>
        <end position="123"/>
    </location>
</feature>
<dbReference type="InterPro" id="IPR000528">
    <property type="entry name" value="Plant_nsLTP"/>
</dbReference>
<evidence type="ECO:0000256" key="5">
    <source>
        <dbReference type="SAM" id="SignalP"/>
    </source>
</evidence>